<dbReference type="PATRIC" id="fig|1429043.3.peg.1541"/>
<dbReference type="Proteomes" id="UP000032233">
    <property type="component" value="Unassembled WGS sequence"/>
</dbReference>
<dbReference type="AlphaFoldDB" id="A0A0D2JZI0"/>
<comment type="similarity">
    <text evidence="1 6">Belongs to the sigma-70 factor family.</text>
</comment>
<dbReference type="RefSeq" id="WP_052514939.1">
    <property type="nucleotide sequence ID" value="NZ_AZAC01000008.1"/>
</dbReference>
<accession>A0A0D2JZI0</accession>
<dbReference type="InterPro" id="IPR013325">
    <property type="entry name" value="RNA_pol_sigma_r2"/>
</dbReference>
<dbReference type="GO" id="GO:0003677">
    <property type="term" value="F:DNA binding"/>
    <property type="evidence" value="ECO:0007669"/>
    <property type="project" value="UniProtKB-KW"/>
</dbReference>
<feature type="compositionally biased region" description="Basic and acidic residues" evidence="7">
    <location>
        <begin position="240"/>
        <end position="249"/>
    </location>
</feature>
<keyword evidence="3 6" id="KW-0731">Sigma factor</keyword>
<dbReference type="FunCoup" id="A0A0D2JZI0">
    <property type="interactions" value="130"/>
</dbReference>
<evidence type="ECO:0000256" key="5">
    <source>
        <dbReference type="ARBA" id="ARBA00023163"/>
    </source>
</evidence>
<dbReference type="InterPro" id="IPR007630">
    <property type="entry name" value="RNA_pol_sigma70_r4"/>
</dbReference>
<evidence type="ECO:0000256" key="6">
    <source>
        <dbReference type="RuleBase" id="RU362124"/>
    </source>
</evidence>
<reference evidence="10 11" key="1">
    <citation type="submission" date="2013-11" db="EMBL/GenBank/DDBJ databases">
        <title>Metagenomic analysis of a methanogenic consortium involved in long chain n-alkane degradation.</title>
        <authorList>
            <person name="Davidova I.A."/>
            <person name="Callaghan A.V."/>
            <person name="Wawrik B."/>
            <person name="Pruitt S."/>
            <person name="Marks C."/>
            <person name="Duncan K.E."/>
            <person name="Suflita J.M."/>
        </authorList>
    </citation>
    <scope>NUCLEOTIDE SEQUENCE [LARGE SCALE GENOMIC DNA]</scope>
    <source>
        <strain evidence="10 11">SPR</strain>
    </source>
</reference>
<keyword evidence="2 6" id="KW-0805">Transcription regulation</keyword>
<feature type="region of interest" description="Disordered" evidence="7">
    <location>
        <begin position="238"/>
        <end position="261"/>
    </location>
</feature>
<sequence>MKKKNYSRKDKSQKDEKIESVDPEVLGPPEGEEDLGDIETDVVDGVSDSPQLPVRSFGAGMPVPADNLQRYLAEVRQYPLLNREEEEKLTKAFYESGDKDAAAKLVTSNLRLVVKIAMDHQRYWMKNLLDLIQEGNVGLMQAVQKFDPFRGIKFSYYASFWIKAYILKFIMDNWRLVRLGTTQAQRKLFYNLRREKEKLRAKGITPGPKLLSDKLGVAEKDVIEMDQRLSSWELSLDAPVRPDSEDDHQSFMPDESSSAEDDLASDELRRLFHDQLMAFRKTLDEKEKDILDLRLLAENPITLNDLGEKHGISRERVRQIQVRLMKKLRAFLTEKIPDFEGQFSGLVAGD</sequence>
<organism evidence="10 11">
    <name type="scientific">Dethiosulfatarculus sandiegensis</name>
    <dbReference type="NCBI Taxonomy" id="1429043"/>
    <lineage>
        <taxon>Bacteria</taxon>
        <taxon>Pseudomonadati</taxon>
        <taxon>Thermodesulfobacteriota</taxon>
        <taxon>Desulfarculia</taxon>
        <taxon>Desulfarculales</taxon>
        <taxon>Desulfarculaceae</taxon>
        <taxon>Dethiosulfatarculus</taxon>
    </lineage>
</organism>
<keyword evidence="5 6" id="KW-0804">Transcription</keyword>
<dbReference type="Gene3D" id="1.20.140.160">
    <property type="match status" value="1"/>
</dbReference>
<feature type="region of interest" description="Disordered" evidence="7">
    <location>
        <begin position="1"/>
        <end position="37"/>
    </location>
</feature>
<evidence type="ECO:0000256" key="7">
    <source>
        <dbReference type="SAM" id="MobiDB-lite"/>
    </source>
</evidence>
<dbReference type="SUPFAM" id="SSF88946">
    <property type="entry name" value="Sigma2 domain of RNA polymerase sigma factors"/>
    <property type="match status" value="1"/>
</dbReference>
<feature type="compositionally biased region" description="Basic and acidic residues" evidence="7">
    <location>
        <begin position="7"/>
        <end position="20"/>
    </location>
</feature>
<dbReference type="Pfam" id="PF04545">
    <property type="entry name" value="Sigma70_r4"/>
    <property type="match status" value="1"/>
</dbReference>
<evidence type="ECO:0000313" key="10">
    <source>
        <dbReference type="EMBL" id="KIX14935.1"/>
    </source>
</evidence>
<dbReference type="OrthoDB" id="9809557at2"/>
<dbReference type="EMBL" id="AZAC01000008">
    <property type="protein sequence ID" value="KIX14935.1"/>
    <property type="molecule type" value="Genomic_DNA"/>
</dbReference>
<feature type="domain" description="RNA polymerase sigma-70" evidence="9">
    <location>
        <begin position="302"/>
        <end position="328"/>
    </location>
</feature>
<comment type="function">
    <text evidence="6">Sigma factors are initiation factors that promote the attachment of RNA polymerase to specific initiation sites and are then released.</text>
</comment>
<name>A0A0D2JZI0_9BACT</name>
<dbReference type="NCBIfam" id="NF005143">
    <property type="entry name" value="PRK06596.1"/>
    <property type="match status" value="1"/>
</dbReference>
<dbReference type="InParanoid" id="A0A0D2JZI0"/>
<dbReference type="PANTHER" id="PTHR30376">
    <property type="entry name" value="SIGMA FACTOR RPOH HEAT SHOCK RELATED"/>
    <property type="match status" value="1"/>
</dbReference>
<protein>
    <recommendedName>
        <fullName evidence="6">RNA polymerase sigma factor</fullName>
    </recommendedName>
</protein>
<dbReference type="NCBIfam" id="TIGR02937">
    <property type="entry name" value="sigma70-ECF"/>
    <property type="match status" value="1"/>
</dbReference>
<dbReference type="PROSITE" id="PS00715">
    <property type="entry name" value="SIGMA70_1"/>
    <property type="match status" value="1"/>
</dbReference>
<dbReference type="SUPFAM" id="SSF88659">
    <property type="entry name" value="Sigma3 and sigma4 domains of RNA polymerase sigma factors"/>
    <property type="match status" value="1"/>
</dbReference>
<keyword evidence="4 6" id="KW-0238">DNA-binding</keyword>
<dbReference type="InterPro" id="IPR050813">
    <property type="entry name" value="Sigma-70_Factor"/>
</dbReference>
<dbReference type="PRINTS" id="PR00046">
    <property type="entry name" value="SIGMA70FCT"/>
</dbReference>
<proteinExistence type="inferred from homology"/>
<dbReference type="InterPro" id="IPR007627">
    <property type="entry name" value="RNA_pol_sigma70_r2"/>
</dbReference>
<evidence type="ECO:0000256" key="3">
    <source>
        <dbReference type="ARBA" id="ARBA00023082"/>
    </source>
</evidence>
<gene>
    <name evidence="10" type="ORF">X474_07240</name>
</gene>
<comment type="caution">
    <text evidence="10">The sequence shown here is derived from an EMBL/GenBank/DDBJ whole genome shotgun (WGS) entry which is preliminary data.</text>
</comment>
<dbReference type="STRING" id="1429043.X474_07240"/>
<dbReference type="InterPro" id="IPR014284">
    <property type="entry name" value="RNA_pol_sigma-70_dom"/>
</dbReference>
<evidence type="ECO:0000256" key="1">
    <source>
        <dbReference type="ARBA" id="ARBA00007788"/>
    </source>
</evidence>
<dbReference type="InterPro" id="IPR000943">
    <property type="entry name" value="RNA_pol_sigma70"/>
</dbReference>
<evidence type="ECO:0000259" key="9">
    <source>
        <dbReference type="PROSITE" id="PS00716"/>
    </source>
</evidence>
<dbReference type="GO" id="GO:0016987">
    <property type="term" value="F:sigma factor activity"/>
    <property type="evidence" value="ECO:0007669"/>
    <property type="project" value="UniProtKB-KW"/>
</dbReference>
<feature type="domain" description="RNA polymerase sigma-70" evidence="8">
    <location>
        <begin position="130"/>
        <end position="143"/>
    </location>
</feature>
<dbReference type="InterPro" id="IPR009042">
    <property type="entry name" value="RNA_pol_sigma70_r1_2"/>
</dbReference>
<evidence type="ECO:0000259" key="8">
    <source>
        <dbReference type="PROSITE" id="PS00715"/>
    </source>
</evidence>
<dbReference type="PROSITE" id="PS00716">
    <property type="entry name" value="SIGMA70_2"/>
    <property type="match status" value="1"/>
</dbReference>
<evidence type="ECO:0000256" key="2">
    <source>
        <dbReference type="ARBA" id="ARBA00023015"/>
    </source>
</evidence>
<dbReference type="Pfam" id="PF00140">
    <property type="entry name" value="Sigma70_r1_2"/>
    <property type="match status" value="1"/>
</dbReference>
<dbReference type="InterPro" id="IPR013324">
    <property type="entry name" value="RNA_pol_sigma_r3/r4-like"/>
</dbReference>
<dbReference type="GO" id="GO:0006352">
    <property type="term" value="P:DNA-templated transcription initiation"/>
    <property type="evidence" value="ECO:0007669"/>
    <property type="project" value="InterPro"/>
</dbReference>
<evidence type="ECO:0000256" key="4">
    <source>
        <dbReference type="ARBA" id="ARBA00023125"/>
    </source>
</evidence>
<dbReference type="PANTHER" id="PTHR30376:SF3">
    <property type="entry name" value="RNA POLYMERASE SIGMA FACTOR RPOH"/>
    <property type="match status" value="1"/>
</dbReference>
<keyword evidence="11" id="KW-1185">Reference proteome</keyword>
<dbReference type="Gene3D" id="1.10.601.10">
    <property type="entry name" value="RNA Polymerase Primary Sigma Factor"/>
    <property type="match status" value="1"/>
</dbReference>
<evidence type="ECO:0000313" key="11">
    <source>
        <dbReference type="Proteomes" id="UP000032233"/>
    </source>
</evidence>
<dbReference type="Pfam" id="PF04542">
    <property type="entry name" value="Sigma70_r2"/>
    <property type="match status" value="1"/>
</dbReference>